<name>A0A0S2M3Y4_9MICC</name>
<dbReference type="GO" id="GO:0009007">
    <property type="term" value="F:site-specific DNA-methyltransferase (adenine-specific) activity"/>
    <property type="evidence" value="ECO:0007669"/>
    <property type="project" value="UniProtKB-EC"/>
</dbReference>
<dbReference type="InterPro" id="IPR029063">
    <property type="entry name" value="SAM-dependent_MTases_sf"/>
</dbReference>
<dbReference type="RefSeq" id="WP_062292544.1">
    <property type="nucleotide sequence ID" value="NZ_CP013200.1"/>
</dbReference>
<accession>A0A0S2M3Y4</accession>
<dbReference type="EMBL" id="CP013200">
    <property type="protein sequence ID" value="ALO68187.1"/>
    <property type="molecule type" value="Genomic_DNA"/>
</dbReference>
<evidence type="ECO:0000256" key="2">
    <source>
        <dbReference type="ARBA" id="ARBA00022603"/>
    </source>
</evidence>
<keyword evidence="4" id="KW-0949">S-adenosyl-L-methionine</keyword>
<protein>
    <recommendedName>
        <fullName evidence="1">site-specific DNA-methyltransferase (adenine-specific)</fullName>
        <ecNumber evidence="1">2.1.1.72</ecNumber>
    </recommendedName>
</protein>
<dbReference type="EC" id="2.1.1.72" evidence="1"/>
<dbReference type="REBASE" id="132055">
    <property type="entry name" value="Aal406ORF18880P"/>
</dbReference>
<evidence type="ECO:0000256" key="4">
    <source>
        <dbReference type="ARBA" id="ARBA00022691"/>
    </source>
</evidence>
<feature type="domain" description="Type II methyltransferase M.TaqI-like" evidence="6">
    <location>
        <begin position="5"/>
        <end position="68"/>
    </location>
</feature>
<dbReference type="AlphaFoldDB" id="A0A0S2M3Y4"/>
<keyword evidence="3" id="KW-0808">Transferase</keyword>
<dbReference type="OrthoDB" id="4280289at2"/>
<dbReference type="PANTHER" id="PTHR33841">
    <property type="entry name" value="DNA METHYLTRANSFERASE YEEA-RELATED"/>
    <property type="match status" value="1"/>
</dbReference>
<dbReference type="InterPro" id="IPR050953">
    <property type="entry name" value="N4_N6_ade-DNA_methylase"/>
</dbReference>
<evidence type="ECO:0000259" key="6">
    <source>
        <dbReference type="Pfam" id="PF07669"/>
    </source>
</evidence>
<dbReference type="Pfam" id="PF07669">
    <property type="entry name" value="Eco57I"/>
    <property type="match status" value="1"/>
</dbReference>
<evidence type="ECO:0000313" key="8">
    <source>
        <dbReference type="Proteomes" id="UP000059574"/>
    </source>
</evidence>
<keyword evidence="2" id="KW-0489">Methyltransferase</keyword>
<reference evidence="7 8" key="2">
    <citation type="journal article" date="2016" name="J. Biotechnol.">
        <title>Complete genome sequence of Arthrobacter alpinus ERGS4:06, a yellow pigmented bacterium tolerant to cold and radiations isolated from Sikkim Himalaya.</title>
        <authorList>
            <person name="Kumar R."/>
            <person name="Singh D."/>
            <person name="Swarnkar M.K."/>
            <person name="Singh A.K."/>
            <person name="Kumar S."/>
        </authorList>
    </citation>
    <scope>NUCLEOTIDE SEQUENCE [LARGE SCALE GENOMIC DNA]</scope>
    <source>
        <strain evidence="7 8">ERGS4:06</strain>
    </source>
</reference>
<dbReference type="InterPro" id="IPR011639">
    <property type="entry name" value="MethylTrfase_TaqI-like_dom"/>
</dbReference>
<evidence type="ECO:0000256" key="5">
    <source>
        <dbReference type="ARBA" id="ARBA00047942"/>
    </source>
</evidence>
<dbReference type="SUPFAM" id="SSF53335">
    <property type="entry name" value="S-adenosyl-L-methionine-dependent methyltransferases"/>
    <property type="match status" value="1"/>
</dbReference>
<organism evidence="7 8">
    <name type="scientific">Arthrobacter alpinus</name>
    <dbReference type="NCBI Taxonomy" id="656366"/>
    <lineage>
        <taxon>Bacteria</taxon>
        <taxon>Bacillati</taxon>
        <taxon>Actinomycetota</taxon>
        <taxon>Actinomycetes</taxon>
        <taxon>Micrococcales</taxon>
        <taxon>Micrococcaceae</taxon>
        <taxon>Arthrobacter</taxon>
    </lineage>
</organism>
<dbReference type="PANTHER" id="PTHR33841:SF1">
    <property type="entry name" value="DNA METHYLTRANSFERASE A"/>
    <property type="match status" value="1"/>
</dbReference>
<dbReference type="Proteomes" id="UP000059574">
    <property type="component" value="Chromosome"/>
</dbReference>
<evidence type="ECO:0000256" key="1">
    <source>
        <dbReference type="ARBA" id="ARBA00011900"/>
    </source>
</evidence>
<comment type="catalytic activity">
    <reaction evidence="5">
        <text>a 2'-deoxyadenosine in DNA + S-adenosyl-L-methionine = an N(6)-methyl-2'-deoxyadenosine in DNA + S-adenosyl-L-homocysteine + H(+)</text>
        <dbReference type="Rhea" id="RHEA:15197"/>
        <dbReference type="Rhea" id="RHEA-COMP:12418"/>
        <dbReference type="Rhea" id="RHEA-COMP:12419"/>
        <dbReference type="ChEBI" id="CHEBI:15378"/>
        <dbReference type="ChEBI" id="CHEBI:57856"/>
        <dbReference type="ChEBI" id="CHEBI:59789"/>
        <dbReference type="ChEBI" id="CHEBI:90615"/>
        <dbReference type="ChEBI" id="CHEBI:90616"/>
        <dbReference type="EC" id="2.1.1.72"/>
    </reaction>
</comment>
<evidence type="ECO:0000313" key="7">
    <source>
        <dbReference type="EMBL" id="ALO68187.1"/>
    </source>
</evidence>
<dbReference type="GO" id="GO:0032259">
    <property type="term" value="P:methylation"/>
    <property type="evidence" value="ECO:0007669"/>
    <property type="project" value="UniProtKB-KW"/>
</dbReference>
<evidence type="ECO:0000256" key="3">
    <source>
        <dbReference type="ARBA" id="ARBA00022679"/>
    </source>
</evidence>
<gene>
    <name evidence="7" type="ORF">AS189_18890</name>
</gene>
<dbReference type="Gene3D" id="3.40.50.150">
    <property type="entry name" value="Vaccinia Virus protein VP39"/>
    <property type="match status" value="1"/>
</dbReference>
<dbReference type="GO" id="GO:0006304">
    <property type="term" value="P:DNA modification"/>
    <property type="evidence" value="ECO:0007669"/>
    <property type="project" value="InterPro"/>
</dbReference>
<sequence>MKDQYPTGKADLMTAFMIRAQELTVHGGTWAMINLPSWMSLKSFEDLRHDLIENQRIVSMVHLGRGVFGSDFGSVAFVIDNVSAKSSRGVYRRLFEKHVDVRSVSTIEALFSDSSYNRYEVLQEDFAAIPGSPIVYWLSEKMRGAFATGRPLSDVANLRQGLATADNNRFLRLWWEVSDNRTALTCTSREEAASSGARWFPYNKGGEFRKWYGNHEYVLNWEHDGAEIVDFKPRSVIRNPGTYFSPSVSWSKISSGAPAFRAYPAGFIYDVAGTSMFTTTDRERAGLLSFVNSQVALEQLAAVAPTLNYEVGQVAGLPVADAAVDNGVVRAAIAVDEAKEDWDDFETSWEFARNPLVSLFERG</sequence>
<proteinExistence type="predicted"/>
<reference evidence="8" key="1">
    <citation type="submission" date="2015-11" db="EMBL/GenBank/DDBJ databases">
        <authorList>
            <person name="Kumar R."/>
            <person name="Singh D."/>
            <person name="Swarnkar M.K."/>
            <person name="Singh A.K."/>
            <person name="Kumar S."/>
        </authorList>
    </citation>
    <scope>NUCLEOTIDE SEQUENCE [LARGE SCALE GENOMIC DNA]</scope>
    <source>
        <strain evidence="8">ERGS4:06</strain>
    </source>
</reference>